<feature type="coiled-coil region" evidence="1">
    <location>
        <begin position="87"/>
        <end position="131"/>
    </location>
</feature>
<dbReference type="EMBL" id="MHLX01000047">
    <property type="protein sequence ID" value="OGZ18211.1"/>
    <property type="molecule type" value="Genomic_DNA"/>
</dbReference>
<protein>
    <recommendedName>
        <fullName evidence="5">AB hydrolase-1 domain-containing protein</fullName>
    </recommendedName>
</protein>
<feature type="region of interest" description="Disordered" evidence="2">
    <location>
        <begin position="1"/>
        <end position="35"/>
    </location>
</feature>
<gene>
    <name evidence="3" type="ORF">A2Z68_00400</name>
</gene>
<keyword evidence="1" id="KW-0175">Coiled coil</keyword>
<dbReference type="SUPFAM" id="SSF53474">
    <property type="entry name" value="alpha/beta-Hydrolases"/>
    <property type="match status" value="1"/>
</dbReference>
<name>A0A1G2DYT6_9BACT</name>
<organism evidence="3 4">
    <name type="scientific">Candidatus Nealsonbacteria bacterium RBG_13_38_11</name>
    <dbReference type="NCBI Taxonomy" id="1801662"/>
    <lineage>
        <taxon>Bacteria</taxon>
        <taxon>Candidatus Nealsoniibacteriota</taxon>
    </lineage>
</organism>
<sequence>MSFEQPKFKERPEIKPEMGPRKPKETIPQNFSDAKESLEKEFRKKSFSEKHISEFQTREAPIRGAENPETTRGEVFRFERGQILKGYNILRKQIRDAEEKGEDATEKKRLLKEIRGRAKVLEKDLDELNRQYYENVKNVEIETEYGKFSVPVAELDLKRKEDEESEKDERIPYFLLGGVATNYHQTAALSMGLALDGRRVLVPAWPEQAMVGRPDNFSELLKQQKGLELHKEYAKQTIRSIGLDKVNIMGYSMGGAVALELAQDQDFKEMQDLVVVEPLGLEKKGTAGLGKDFMIKEGLLKTFPYSEARIKTYLQGNRESVGSWDFLLENNRILSKKHFDAEKLGKIMPKGRYQLWFGAKSSITDRKTAEKVFSEAEDLRKQQDPDASPIEIHIVKGGTHGWPCMNSLGFSRLLKEEKPKEQVTTVKLSELENSGMARIIKNIKE</sequence>
<proteinExistence type="predicted"/>
<dbReference type="Proteomes" id="UP000176662">
    <property type="component" value="Unassembled WGS sequence"/>
</dbReference>
<evidence type="ECO:0000256" key="1">
    <source>
        <dbReference type="SAM" id="Coils"/>
    </source>
</evidence>
<comment type="caution">
    <text evidence="3">The sequence shown here is derived from an EMBL/GenBank/DDBJ whole genome shotgun (WGS) entry which is preliminary data.</text>
</comment>
<evidence type="ECO:0000313" key="4">
    <source>
        <dbReference type="Proteomes" id="UP000176662"/>
    </source>
</evidence>
<feature type="compositionally biased region" description="Basic and acidic residues" evidence="2">
    <location>
        <begin position="1"/>
        <end position="25"/>
    </location>
</feature>
<accession>A0A1G2DYT6</accession>
<dbReference type="InterPro" id="IPR029058">
    <property type="entry name" value="AB_hydrolase_fold"/>
</dbReference>
<dbReference type="Gene3D" id="3.40.50.1820">
    <property type="entry name" value="alpha/beta hydrolase"/>
    <property type="match status" value="1"/>
</dbReference>
<reference evidence="3 4" key="1">
    <citation type="journal article" date="2016" name="Nat. Commun.">
        <title>Thousands of microbial genomes shed light on interconnected biogeochemical processes in an aquifer system.</title>
        <authorList>
            <person name="Anantharaman K."/>
            <person name="Brown C.T."/>
            <person name="Hug L.A."/>
            <person name="Sharon I."/>
            <person name="Castelle C.J."/>
            <person name="Probst A.J."/>
            <person name="Thomas B.C."/>
            <person name="Singh A."/>
            <person name="Wilkins M.J."/>
            <person name="Karaoz U."/>
            <person name="Brodie E.L."/>
            <person name="Williams K.H."/>
            <person name="Hubbard S.S."/>
            <person name="Banfield J.F."/>
        </authorList>
    </citation>
    <scope>NUCLEOTIDE SEQUENCE [LARGE SCALE GENOMIC DNA]</scope>
</reference>
<dbReference type="AlphaFoldDB" id="A0A1G2DYT6"/>
<evidence type="ECO:0000313" key="3">
    <source>
        <dbReference type="EMBL" id="OGZ18211.1"/>
    </source>
</evidence>
<evidence type="ECO:0000256" key="2">
    <source>
        <dbReference type="SAM" id="MobiDB-lite"/>
    </source>
</evidence>
<evidence type="ECO:0008006" key="5">
    <source>
        <dbReference type="Google" id="ProtNLM"/>
    </source>
</evidence>